<keyword evidence="2" id="KW-0805">Transcription regulation</keyword>
<dbReference type="GO" id="GO:0005634">
    <property type="term" value="C:nucleus"/>
    <property type="evidence" value="ECO:0007669"/>
    <property type="project" value="UniProtKB-SubCell"/>
</dbReference>
<protein>
    <recommendedName>
        <fullName evidence="7">TF-B3 domain-containing protein</fullName>
    </recommendedName>
</protein>
<evidence type="ECO:0000313" key="8">
    <source>
        <dbReference type="EMBL" id="KAF7113887.1"/>
    </source>
</evidence>
<dbReference type="EMBL" id="WJXA01000250">
    <property type="protein sequence ID" value="KAF7113887.1"/>
    <property type="molecule type" value="Genomic_DNA"/>
</dbReference>
<proteinExistence type="predicted"/>
<dbReference type="Proteomes" id="UP000626092">
    <property type="component" value="Unassembled WGS sequence"/>
</dbReference>
<reference evidence="8" key="1">
    <citation type="submission" date="2019-11" db="EMBL/GenBank/DDBJ databases">
        <authorList>
            <person name="Liu Y."/>
            <person name="Hou J."/>
            <person name="Li T.-Q."/>
            <person name="Guan C.-H."/>
            <person name="Wu X."/>
            <person name="Wu H.-Z."/>
            <person name="Ling F."/>
            <person name="Zhang R."/>
            <person name="Shi X.-G."/>
            <person name="Ren J.-P."/>
            <person name="Chen E.-F."/>
            <person name="Sun J.-M."/>
        </authorList>
    </citation>
    <scope>NUCLEOTIDE SEQUENCE</scope>
    <source>
        <strain evidence="8">Adult_tree_wgs_1</strain>
        <tissue evidence="8">Leaves</tissue>
    </source>
</reference>
<feature type="region of interest" description="Disordered" evidence="6">
    <location>
        <begin position="577"/>
        <end position="616"/>
    </location>
</feature>
<evidence type="ECO:0000256" key="4">
    <source>
        <dbReference type="ARBA" id="ARBA00023163"/>
    </source>
</evidence>
<evidence type="ECO:0000256" key="2">
    <source>
        <dbReference type="ARBA" id="ARBA00023015"/>
    </source>
</evidence>
<dbReference type="AlphaFoldDB" id="A0A834FVT0"/>
<dbReference type="SMART" id="SM01019">
    <property type="entry name" value="B3"/>
    <property type="match status" value="4"/>
</dbReference>
<dbReference type="InterPro" id="IPR050655">
    <property type="entry name" value="Plant_B3_domain"/>
</dbReference>
<feature type="domain" description="TF-B3" evidence="7">
    <location>
        <begin position="643"/>
        <end position="733"/>
    </location>
</feature>
<dbReference type="InterPro" id="IPR003340">
    <property type="entry name" value="B3_DNA-bd"/>
</dbReference>
<dbReference type="InterPro" id="IPR015300">
    <property type="entry name" value="DNA-bd_pseudobarrel_sf"/>
</dbReference>
<sequence length="734" mass="84536">MVSSRRPSSPAKPPPHFFKKIPRKFTSTYGKDLANLVFLNVPDGMVWKVELIKSDEDAWLCNGWKEFAGHYSVCFGHFLVFRYDGDSNFHVIIFDMTASEIEYPFRATCGDETDANHMGNSQVPDTEEIEEDDHGKITGTELKLPSPNKKAVKRQESRRGLAKRPRHYPSTVKKPFLSSNEKSRALERARAFRSENPYFTKIMRPSYVSTGYYYFRILRKVIGEYGKNLGDLIFLKVPMMIFVMQEEYYSMQQGDVPRLNVIPSGSVARTWFVVSAETDTDLKQKNGLTNGIPPHFLKHFTGVLPHKSTITTPEKRSWHVELKEVDEHLYFQEGWQQFVHDNSLVFGDFLIFYYGCNAQFYTEIYGKNGCRKKVSGPAREIDKEITHPQGNQTVERRKSKRLAQGANGEGSAQKELCPTFSSATQERTRKEASKVVSEFPFFEVVLCPSYINKGLMNIPSSFRNKYMKKDRQCVTLVASDRVYVPDLSSHRLEIPRDFVKHFTGDLPYKSTITTPEKRSWHVELKEVDEHLYFQEGWQQFVHDNSLVFGDFLIFYYGGNAQFYTKIYGKNGCRKKVSGPPREIDKEITHPQDNQTVERRKSKRLAQGANGEGSAQKELCPTFSSATQEHTCREASKFVSEFPFFEVVMSPSYINIGRVNVPSSFHRYMKDRHGATLVVSDRSWPVKLSKIRVRFCHGWSTFCRENTLKVGDVCVFELIEENDVVLKVSIFRCPD</sequence>
<feature type="domain" description="TF-B3" evidence="7">
    <location>
        <begin position="477"/>
        <end position="570"/>
    </location>
</feature>
<feature type="region of interest" description="Disordered" evidence="6">
    <location>
        <begin position="122"/>
        <end position="174"/>
    </location>
</feature>
<feature type="domain" description="TF-B3" evidence="7">
    <location>
        <begin position="21"/>
        <end position="97"/>
    </location>
</feature>
<keyword evidence="4" id="KW-0804">Transcription</keyword>
<evidence type="ECO:0000259" key="7">
    <source>
        <dbReference type="PROSITE" id="PS50863"/>
    </source>
</evidence>
<dbReference type="PANTHER" id="PTHR31920:SF148">
    <property type="entry name" value="B3 DOMAIN-CONTAINING PROTEIN OS03G0621600"/>
    <property type="match status" value="1"/>
</dbReference>
<dbReference type="PROSITE" id="PS50863">
    <property type="entry name" value="B3"/>
    <property type="match status" value="4"/>
</dbReference>
<evidence type="ECO:0000256" key="3">
    <source>
        <dbReference type="ARBA" id="ARBA00023125"/>
    </source>
</evidence>
<accession>A0A834FVT0</accession>
<keyword evidence="9" id="KW-1185">Reference proteome</keyword>
<keyword evidence="5" id="KW-0539">Nucleus</keyword>
<evidence type="ECO:0000256" key="1">
    <source>
        <dbReference type="ARBA" id="ARBA00004123"/>
    </source>
</evidence>
<dbReference type="GO" id="GO:0003677">
    <property type="term" value="F:DNA binding"/>
    <property type="evidence" value="ECO:0007669"/>
    <property type="project" value="UniProtKB-KW"/>
</dbReference>
<feature type="domain" description="TF-B3" evidence="7">
    <location>
        <begin position="292"/>
        <end position="368"/>
    </location>
</feature>
<dbReference type="SUPFAM" id="SSF101936">
    <property type="entry name" value="DNA-binding pseudobarrel domain"/>
    <property type="match status" value="4"/>
</dbReference>
<feature type="region of interest" description="Disordered" evidence="6">
    <location>
        <begin position="387"/>
        <end position="419"/>
    </location>
</feature>
<organism evidence="8 9">
    <name type="scientific">Rhododendron simsii</name>
    <name type="common">Sims's rhododendron</name>
    <dbReference type="NCBI Taxonomy" id="118357"/>
    <lineage>
        <taxon>Eukaryota</taxon>
        <taxon>Viridiplantae</taxon>
        <taxon>Streptophyta</taxon>
        <taxon>Embryophyta</taxon>
        <taxon>Tracheophyta</taxon>
        <taxon>Spermatophyta</taxon>
        <taxon>Magnoliopsida</taxon>
        <taxon>eudicotyledons</taxon>
        <taxon>Gunneridae</taxon>
        <taxon>Pentapetalae</taxon>
        <taxon>asterids</taxon>
        <taxon>Ericales</taxon>
        <taxon>Ericaceae</taxon>
        <taxon>Ericoideae</taxon>
        <taxon>Rhodoreae</taxon>
        <taxon>Rhododendron</taxon>
    </lineage>
</organism>
<keyword evidence="3" id="KW-0238">DNA-binding</keyword>
<dbReference type="Gene3D" id="2.40.330.10">
    <property type="entry name" value="DNA-binding pseudobarrel domain"/>
    <property type="match status" value="6"/>
</dbReference>
<evidence type="ECO:0000256" key="6">
    <source>
        <dbReference type="SAM" id="MobiDB-lite"/>
    </source>
</evidence>
<dbReference type="CDD" id="cd10017">
    <property type="entry name" value="B3_DNA"/>
    <property type="match status" value="4"/>
</dbReference>
<evidence type="ECO:0000256" key="5">
    <source>
        <dbReference type="ARBA" id="ARBA00023242"/>
    </source>
</evidence>
<comment type="caution">
    <text evidence="8">The sequence shown here is derived from an EMBL/GenBank/DDBJ whole genome shotgun (WGS) entry which is preliminary data.</text>
</comment>
<dbReference type="OrthoDB" id="1666376at2759"/>
<comment type="subcellular location">
    <subcellularLocation>
        <location evidence="1">Nucleus</location>
    </subcellularLocation>
</comment>
<evidence type="ECO:0000313" key="9">
    <source>
        <dbReference type="Proteomes" id="UP000626092"/>
    </source>
</evidence>
<name>A0A834FVT0_RHOSS</name>
<dbReference type="PANTHER" id="PTHR31920">
    <property type="entry name" value="B3 DOMAIN-CONTAINING"/>
    <property type="match status" value="1"/>
</dbReference>
<dbReference type="Pfam" id="PF02362">
    <property type="entry name" value="B3"/>
    <property type="match status" value="4"/>
</dbReference>
<gene>
    <name evidence="8" type="ORF">RHSIM_RhsimUnG0104100</name>
</gene>